<evidence type="ECO:0000313" key="2">
    <source>
        <dbReference type="EMBL" id="PKA52606.1"/>
    </source>
</evidence>
<evidence type="ECO:0000256" key="1">
    <source>
        <dbReference type="SAM" id="MobiDB-lite"/>
    </source>
</evidence>
<dbReference type="Proteomes" id="UP000236161">
    <property type="component" value="Unassembled WGS sequence"/>
</dbReference>
<reference evidence="2 3" key="1">
    <citation type="journal article" date="2017" name="Nature">
        <title>The Apostasia genome and the evolution of orchids.</title>
        <authorList>
            <person name="Zhang G.Q."/>
            <person name="Liu K.W."/>
            <person name="Li Z."/>
            <person name="Lohaus R."/>
            <person name="Hsiao Y.Y."/>
            <person name="Niu S.C."/>
            <person name="Wang J.Y."/>
            <person name="Lin Y.C."/>
            <person name="Xu Q."/>
            <person name="Chen L.J."/>
            <person name="Yoshida K."/>
            <person name="Fujiwara S."/>
            <person name="Wang Z.W."/>
            <person name="Zhang Y.Q."/>
            <person name="Mitsuda N."/>
            <person name="Wang M."/>
            <person name="Liu G.H."/>
            <person name="Pecoraro L."/>
            <person name="Huang H.X."/>
            <person name="Xiao X.J."/>
            <person name="Lin M."/>
            <person name="Wu X.Y."/>
            <person name="Wu W.L."/>
            <person name="Chen Y.Y."/>
            <person name="Chang S.B."/>
            <person name="Sakamoto S."/>
            <person name="Ohme-Takagi M."/>
            <person name="Yagi M."/>
            <person name="Zeng S.J."/>
            <person name="Shen C.Y."/>
            <person name="Yeh C.M."/>
            <person name="Luo Y.B."/>
            <person name="Tsai W.C."/>
            <person name="Van de Peer Y."/>
            <person name="Liu Z.J."/>
        </authorList>
    </citation>
    <scope>NUCLEOTIDE SEQUENCE [LARGE SCALE GENOMIC DNA]</scope>
    <source>
        <strain evidence="3">cv. Shenzhen</strain>
        <tissue evidence="2">Stem</tissue>
    </source>
</reference>
<dbReference type="STRING" id="1088818.A0A2I0AAR9"/>
<feature type="region of interest" description="Disordered" evidence="1">
    <location>
        <begin position="1"/>
        <end position="146"/>
    </location>
</feature>
<name>A0A2I0AAR9_9ASPA</name>
<protein>
    <submittedName>
        <fullName evidence="2">Uncharacterized protein</fullName>
    </submittedName>
</protein>
<organism evidence="2 3">
    <name type="scientific">Apostasia shenzhenica</name>
    <dbReference type="NCBI Taxonomy" id="1088818"/>
    <lineage>
        <taxon>Eukaryota</taxon>
        <taxon>Viridiplantae</taxon>
        <taxon>Streptophyta</taxon>
        <taxon>Embryophyta</taxon>
        <taxon>Tracheophyta</taxon>
        <taxon>Spermatophyta</taxon>
        <taxon>Magnoliopsida</taxon>
        <taxon>Liliopsida</taxon>
        <taxon>Asparagales</taxon>
        <taxon>Orchidaceae</taxon>
        <taxon>Apostasioideae</taxon>
        <taxon>Apostasia</taxon>
    </lineage>
</organism>
<dbReference type="OrthoDB" id="670923at2759"/>
<feature type="compositionally biased region" description="Basic and acidic residues" evidence="1">
    <location>
        <begin position="11"/>
        <end position="20"/>
    </location>
</feature>
<dbReference type="PANTHER" id="PTHR36405">
    <property type="entry name" value="BNAA10G09140D PROTEIN"/>
    <property type="match status" value="1"/>
</dbReference>
<proteinExistence type="predicted"/>
<feature type="compositionally biased region" description="Polar residues" evidence="1">
    <location>
        <begin position="90"/>
        <end position="111"/>
    </location>
</feature>
<gene>
    <name evidence="2" type="ORF">AXF42_Ash001587</name>
</gene>
<feature type="compositionally biased region" description="Basic and acidic residues" evidence="1">
    <location>
        <begin position="127"/>
        <end position="146"/>
    </location>
</feature>
<sequence length="179" mass="19716">MQADISSKDSPCFHKQEKAIHQTPEATNGTGDSIKVGTTGRVASLMSQELDSMKNNPPASSSQRRTQTPPVSVPCGYYSHKRSQPRKNLPSETGRSNNCNTDNGRLQSTENLRLKPQKGGSRASILSKEEVDIEKQTSRGEAKKKERTCLVEVVDLKCNNPMSSRLKKFGFSKLSESMS</sequence>
<dbReference type="PANTHER" id="PTHR36405:SF1">
    <property type="entry name" value="OS07G0520600 PROTEIN"/>
    <property type="match status" value="1"/>
</dbReference>
<dbReference type="EMBL" id="KZ452001">
    <property type="protein sequence ID" value="PKA52606.1"/>
    <property type="molecule type" value="Genomic_DNA"/>
</dbReference>
<accession>A0A2I0AAR9</accession>
<evidence type="ECO:0000313" key="3">
    <source>
        <dbReference type="Proteomes" id="UP000236161"/>
    </source>
</evidence>
<dbReference type="AlphaFoldDB" id="A0A2I0AAR9"/>
<keyword evidence="3" id="KW-1185">Reference proteome</keyword>
<feature type="compositionally biased region" description="Polar residues" evidence="1">
    <location>
        <begin position="45"/>
        <end position="70"/>
    </location>
</feature>